<name>A0A1F8G6J1_9BACT</name>
<gene>
    <name evidence="1" type="ORF">A3F25_01350</name>
</gene>
<dbReference type="EMBL" id="MGKD01000008">
    <property type="protein sequence ID" value="OGN20149.1"/>
    <property type="molecule type" value="Genomic_DNA"/>
</dbReference>
<proteinExistence type="predicted"/>
<protein>
    <submittedName>
        <fullName evidence="1">Uncharacterized protein</fullName>
    </submittedName>
</protein>
<dbReference type="STRING" id="1802689.A3F25_01350"/>
<reference evidence="1 2" key="1">
    <citation type="journal article" date="2016" name="Nat. Commun.">
        <title>Thousands of microbial genomes shed light on interconnected biogeochemical processes in an aquifer system.</title>
        <authorList>
            <person name="Anantharaman K."/>
            <person name="Brown C.T."/>
            <person name="Hug L.A."/>
            <person name="Sharon I."/>
            <person name="Castelle C.J."/>
            <person name="Probst A.J."/>
            <person name="Thomas B.C."/>
            <person name="Singh A."/>
            <person name="Wilkins M.J."/>
            <person name="Karaoz U."/>
            <person name="Brodie E.L."/>
            <person name="Williams K.H."/>
            <person name="Hubbard S.S."/>
            <person name="Banfield J.F."/>
        </authorList>
    </citation>
    <scope>NUCLEOTIDE SEQUENCE [LARGE SCALE GENOMIC DNA]</scope>
</reference>
<evidence type="ECO:0000313" key="1">
    <source>
        <dbReference type="EMBL" id="OGN20149.1"/>
    </source>
</evidence>
<accession>A0A1F8G6J1</accession>
<evidence type="ECO:0000313" key="2">
    <source>
        <dbReference type="Proteomes" id="UP000177478"/>
    </source>
</evidence>
<dbReference type="Proteomes" id="UP000177478">
    <property type="component" value="Unassembled WGS sequence"/>
</dbReference>
<sequence>MHDKILLDRKETETGLNSKRFKFWLENIPADLRRIEYDLWKRYRILHHAKFYQFKNKRQAGRFSTVPGYPLELQEKDWQEFAESFLTGEERKNRFQDVVVTTQKNLDKIIGLAGLSKDGTLLIALTGSTVYGPRQSGEKFSDIDIGILLKHRPGGKKLNILPEQSQDDTDQPFHISVCGDTDESRTTGSDIHWLLYPFYSIESSISPDELQKTIDQLVAQTLGRLPALEKKVALLDKELEETRKGGALD</sequence>
<dbReference type="AlphaFoldDB" id="A0A1F8G6J1"/>
<organism evidence="1 2">
    <name type="scientific">Candidatus Yanofskybacteria bacterium RIFCSPHIGHO2_12_FULL_45_19b</name>
    <dbReference type="NCBI Taxonomy" id="1802689"/>
    <lineage>
        <taxon>Bacteria</taxon>
        <taxon>Candidatus Yanofskyibacteriota</taxon>
    </lineage>
</organism>
<comment type="caution">
    <text evidence="1">The sequence shown here is derived from an EMBL/GenBank/DDBJ whole genome shotgun (WGS) entry which is preliminary data.</text>
</comment>